<gene>
    <name evidence="1" type="ORF">Amon02_000887800</name>
</gene>
<dbReference type="Proteomes" id="UP001165064">
    <property type="component" value="Unassembled WGS sequence"/>
</dbReference>
<comment type="caution">
    <text evidence="1">The sequence shown here is derived from an EMBL/GenBank/DDBJ whole genome shotgun (WGS) entry which is preliminary data.</text>
</comment>
<name>A0ACB5TMV1_AMBMO</name>
<dbReference type="EMBL" id="BSXS01008064">
    <property type="protein sequence ID" value="GME91319.1"/>
    <property type="molecule type" value="Genomic_DNA"/>
</dbReference>
<sequence>MLTKTPFGKYLHIKTVNPRKSQSEMHRFMSFTARQYLDNKNLNTFVSTRRLPGSSSVTNLWTEEVTYETQLTFPTLMNRSEIKYVHTIKLSPIKNAVKALIEKNEELSGLEFLIKQNLREGIDPKTIASGPVFGNLSRILAGTVDSPVNGGVGQYRAFFNMKSSGYSSTGSNSGTNSMNDSDVNTANVSGGPIDPRSQEDDDFEMHVKYLRTSFNNLIILLNKLLKLHHALVPSNLKTQHQVMVELFSKNFKTEIKELELDVKSTLNLDKLLKSLISTNIYSKRYQREHGLITGIGGGISHDGSSSGLFSSEHGGGSSSWLNDDDSNSTTSGLSGPGSASVV</sequence>
<proteinExistence type="predicted"/>
<evidence type="ECO:0000313" key="1">
    <source>
        <dbReference type="EMBL" id="GME91319.1"/>
    </source>
</evidence>
<evidence type="ECO:0000313" key="2">
    <source>
        <dbReference type="Proteomes" id="UP001165064"/>
    </source>
</evidence>
<accession>A0ACB5TMV1</accession>
<keyword evidence="2" id="KW-1185">Reference proteome</keyword>
<organism evidence="1 2">
    <name type="scientific">Ambrosiozyma monospora</name>
    <name type="common">Yeast</name>
    <name type="synonym">Endomycopsis monosporus</name>
    <dbReference type="NCBI Taxonomy" id="43982"/>
    <lineage>
        <taxon>Eukaryota</taxon>
        <taxon>Fungi</taxon>
        <taxon>Dikarya</taxon>
        <taxon>Ascomycota</taxon>
        <taxon>Saccharomycotina</taxon>
        <taxon>Pichiomycetes</taxon>
        <taxon>Pichiales</taxon>
        <taxon>Pichiaceae</taxon>
        <taxon>Ambrosiozyma</taxon>
    </lineage>
</organism>
<reference evidence="1" key="1">
    <citation type="submission" date="2023-04" db="EMBL/GenBank/DDBJ databases">
        <title>Ambrosiozyma monospora NBRC 10751.</title>
        <authorList>
            <person name="Ichikawa N."/>
            <person name="Sato H."/>
            <person name="Tonouchi N."/>
        </authorList>
    </citation>
    <scope>NUCLEOTIDE SEQUENCE</scope>
    <source>
        <strain evidence="1">NBRC 10751</strain>
    </source>
</reference>
<protein>
    <submittedName>
        <fullName evidence="1">Unnamed protein product</fullName>
    </submittedName>
</protein>